<reference evidence="1 2" key="1">
    <citation type="submission" date="2007-03" db="EMBL/GenBank/DDBJ databases">
        <authorList>
            <person name="Stal L."/>
            <person name="Ferriera S."/>
            <person name="Johnson J."/>
            <person name="Kravitz S."/>
            <person name="Beeson K."/>
            <person name="Sutton G."/>
            <person name="Rogers Y.-H."/>
            <person name="Friedman R."/>
            <person name="Frazier M."/>
            <person name="Venter J.C."/>
        </authorList>
    </citation>
    <scope>NUCLEOTIDE SEQUENCE [LARGE SCALE GENOMIC DNA]</scope>
    <source>
        <strain evidence="1 2">CCY0110</strain>
    </source>
</reference>
<organism evidence="1 2">
    <name type="scientific">Crocosphaera chwakensis CCY0110</name>
    <dbReference type="NCBI Taxonomy" id="391612"/>
    <lineage>
        <taxon>Bacteria</taxon>
        <taxon>Bacillati</taxon>
        <taxon>Cyanobacteriota</taxon>
        <taxon>Cyanophyceae</taxon>
        <taxon>Oscillatoriophycideae</taxon>
        <taxon>Chroococcales</taxon>
        <taxon>Aphanothecaceae</taxon>
        <taxon>Crocosphaera</taxon>
        <taxon>Crocosphaera chwakensis</taxon>
    </lineage>
</organism>
<accession>A3IS42</accession>
<dbReference type="Proteomes" id="UP000003781">
    <property type="component" value="Unassembled WGS sequence"/>
</dbReference>
<dbReference type="eggNOG" id="ENOG5033DVQ">
    <property type="taxonomic scope" value="Bacteria"/>
</dbReference>
<dbReference type="AlphaFoldDB" id="A3IS42"/>
<gene>
    <name evidence="1" type="ORF">CY0110_32270</name>
</gene>
<evidence type="ECO:0000313" key="1">
    <source>
        <dbReference type="EMBL" id="EAZ90720.1"/>
    </source>
</evidence>
<dbReference type="OrthoDB" id="463809at2"/>
<proteinExistence type="predicted"/>
<evidence type="ECO:0000313" key="2">
    <source>
        <dbReference type="Proteomes" id="UP000003781"/>
    </source>
</evidence>
<sequence>MATQEQINQQLNHLNQEQLNQVADFITFLKFRENLTKPLKNIDNIAKLYQEFAEEDRQLAEAGINEYADLLNQEDQR</sequence>
<comment type="caution">
    <text evidence="1">The sequence shown here is derived from an EMBL/GenBank/DDBJ whole genome shotgun (WGS) entry which is preliminary data.</text>
</comment>
<dbReference type="EMBL" id="AAXW01000021">
    <property type="protein sequence ID" value="EAZ90720.1"/>
    <property type="molecule type" value="Genomic_DNA"/>
</dbReference>
<dbReference type="RefSeq" id="WP_008276199.1">
    <property type="nucleotide sequence ID" value="NZ_AAXW01000021.1"/>
</dbReference>
<evidence type="ECO:0008006" key="3">
    <source>
        <dbReference type="Google" id="ProtNLM"/>
    </source>
</evidence>
<keyword evidence="2" id="KW-1185">Reference proteome</keyword>
<name>A3IS42_9CHRO</name>
<protein>
    <recommendedName>
        <fullName evidence="3">DUF2281 domain-containing protein</fullName>
    </recommendedName>
</protein>